<dbReference type="Proteomes" id="UP001628179">
    <property type="component" value="Unassembled WGS sequence"/>
</dbReference>
<sequence length="257" mass="28669">MSSLFFVKTIRPESKMVEVHVAKPGDGYKQPTGHYVSGYSPTDRDNGVFCMGPEGLYLVKTRNVGSGKIEVHRTTTSSNYRDFDIHTATVFELKDTDNGTWTVDGANLFLLKTRRCESRLIEVHRADGNAFSTFSLHAAVPIPQYEGENGVWDMESGSLYFIKYRNTQGGNVEVWRIHGDGLQDVKRYTTWFSTSDGDNGSWRIGANGDLYFIKTRNTGSGMIEVHVASSESKYQGVSHHATWISQDDGPFGTFLVA</sequence>
<accession>A0ABQ0FWP8</accession>
<dbReference type="RefSeq" id="XP_070911670.1">
    <property type="nucleotide sequence ID" value="XM_071055569.1"/>
</dbReference>
<comment type="caution">
    <text evidence="1">The sequence shown here is derived from an EMBL/GenBank/DDBJ whole genome shotgun (WGS) entry which is preliminary data.</text>
</comment>
<proteinExistence type="predicted"/>
<evidence type="ECO:0000313" key="2">
    <source>
        <dbReference type="Proteomes" id="UP001628179"/>
    </source>
</evidence>
<dbReference type="EMBL" id="BAAFSV010000001">
    <property type="protein sequence ID" value="GAB1309937.1"/>
    <property type="molecule type" value="Genomic_DNA"/>
</dbReference>
<gene>
    <name evidence="1" type="ORF">MFIFM68171_00147</name>
</gene>
<keyword evidence="2" id="KW-1185">Reference proteome</keyword>
<protein>
    <submittedName>
        <fullName evidence="1">Dipeptidylpeptidase IV N-terminal domain-containing protein</fullName>
    </submittedName>
</protein>
<name>A0ABQ0FWP8_9PEZI</name>
<evidence type="ECO:0000313" key="1">
    <source>
        <dbReference type="EMBL" id="GAB1309937.1"/>
    </source>
</evidence>
<reference evidence="1 2" key="1">
    <citation type="submission" date="2024-09" db="EMBL/GenBank/DDBJ databases">
        <title>Itraconazole resistance in Madurella fahalii resulting from another homologue of gene encoding cytochrome P450 14-alpha sterol demethylase (CYP51).</title>
        <authorList>
            <person name="Yoshioka I."/>
            <person name="Fahal A.H."/>
            <person name="Kaneko S."/>
            <person name="Yaguchi T."/>
        </authorList>
    </citation>
    <scope>NUCLEOTIDE SEQUENCE [LARGE SCALE GENOMIC DNA]</scope>
    <source>
        <strain evidence="1 2">IFM 68171</strain>
    </source>
</reference>
<dbReference type="GeneID" id="98170892"/>
<organism evidence="1 2">
    <name type="scientific">Madurella fahalii</name>
    <dbReference type="NCBI Taxonomy" id="1157608"/>
    <lineage>
        <taxon>Eukaryota</taxon>
        <taxon>Fungi</taxon>
        <taxon>Dikarya</taxon>
        <taxon>Ascomycota</taxon>
        <taxon>Pezizomycotina</taxon>
        <taxon>Sordariomycetes</taxon>
        <taxon>Sordariomycetidae</taxon>
        <taxon>Sordariales</taxon>
        <taxon>Sordariales incertae sedis</taxon>
        <taxon>Madurella</taxon>
    </lineage>
</organism>